<evidence type="ECO:0000256" key="5">
    <source>
        <dbReference type="ARBA" id="ARBA00022695"/>
    </source>
</evidence>
<dbReference type="RefSeq" id="WP_377004782.1">
    <property type="nucleotide sequence ID" value="NZ_JBHSGG010000031.1"/>
</dbReference>
<dbReference type="Pfam" id="PF01128">
    <property type="entry name" value="IspD"/>
    <property type="match status" value="1"/>
</dbReference>
<dbReference type="SUPFAM" id="SSF53448">
    <property type="entry name" value="Nucleotide-diphospho-sugar transferases"/>
    <property type="match status" value="1"/>
</dbReference>
<comment type="function">
    <text evidence="7">Catalyzes the formation of 4-diphosphocytidyl-2-C-methyl-D-erythritol from CTP and 2-C-methyl-D-erythritol 4-phosphate (MEP).</text>
</comment>
<evidence type="ECO:0000256" key="2">
    <source>
        <dbReference type="ARBA" id="ARBA00004787"/>
    </source>
</evidence>
<dbReference type="CDD" id="cd02516">
    <property type="entry name" value="CDP-ME_synthetase"/>
    <property type="match status" value="1"/>
</dbReference>
<feature type="site" description="Positions MEP for the nucleophilic attack" evidence="7">
    <location>
        <position position="154"/>
    </location>
</feature>
<comment type="pathway">
    <text evidence="2 7">Isoprenoid biosynthesis; isopentenyl diphosphate biosynthesis via DXP pathway; isopentenyl diphosphate from 1-deoxy-D-xylulose 5-phosphate: step 2/6.</text>
</comment>
<dbReference type="EC" id="2.7.7.60" evidence="7"/>
<evidence type="ECO:0000256" key="3">
    <source>
        <dbReference type="ARBA" id="ARBA00009789"/>
    </source>
</evidence>
<name>A0ABV9NNM4_9GAMM</name>
<evidence type="ECO:0000256" key="6">
    <source>
        <dbReference type="ARBA" id="ARBA00023229"/>
    </source>
</evidence>
<keyword evidence="5 7" id="KW-0548">Nucleotidyltransferase</keyword>
<evidence type="ECO:0000256" key="8">
    <source>
        <dbReference type="SAM" id="MobiDB-lite"/>
    </source>
</evidence>
<protein>
    <recommendedName>
        <fullName evidence="7">2-C-methyl-D-erythritol 4-phosphate cytidylyltransferase</fullName>
        <ecNumber evidence="7">2.7.7.60</ecNumber>
    </recommendedName>
    <alternativeName>
        <fullName evidence="7">4-diphosphocytidyl-2C-methyl-D-erythritol synthase</fullName>
    </alternativeName>
    <alternativeName>
        <fullName evidence="7">MEP cytidylyltransferase</fullName>
        <shortName evidence="7">MCT</shortName>
    </alternativeName>
</protein>
<dbReference type="InterPro" id="IPR029044">
    <property type="entry name" value="Nucleotide-diphossugar_trans"/>
</dbReference>
<keyword evidence="10" id="KW-1185">Reference proteome</keyword>
<dbReference type="Proteomes" id="UP001595892">
    <property type="component" value="Unassembled WGS sequence"/>
</dbReference>
<feature type="site" description="Transition state stabilizer" evidence="7">
    <location>
        <position position="14"/>
    </location>
</feature>
<evidence type="ECO:0000313" key="9">
    <source>
        <dbReference type="EMBL" id="MFC4728741.1"/>
    </source>
</evidence>
<dbReference type="NCBIfam" id="TIGR00453">
    <property type="entry name" value="ispD"/>
    <property type="match status" value="1"/>
</dbReference>
<feature type="compositionally biased region" description="Pro residues" evidence="8">
    <location>
        <begin position="244"/>
        <end position="253"/>
    </location>
</feature>
<feature type="region of interest" description="Disordered" evidence="8">
    <location>
        <begin position="230"/>
        <end position="253"/>
    </location>
</feature>
<dbReference type="PANTHER" id="PTHR32125">
    <property type="entry name" value="2-C-METHYL-D-ERYTHRITOL 4-PHOSPHATE CYTIDYLYLTRANSFERASE, CHLOROPLASTIC"/>
    <property type="match status" value="1"/>
</dbReference>
<dbReference type="EMBL" id="JBHSGG010000031">
    <property type="protein sequence ID" value="MFC4728741.1"/>
    <property type="molecule type" value="Genomic_DNA"/>
</dbReference>
<evidence type="ECO:0000256" key="7">
    <source>
        <dbReference type="HAMAP-Rule" id="MF_00108"/>
    </source>
</evidence>
<dbReference type="HAMAP" id="MF_00108">
    <property type="entry name" value="IspD"/>
    <property type="match status" value="1"/>
</dbReference>
<dbReference type="PROSITE" id="PS01295">
    <property type="entry name" value="ISPD"/>
    <property type="match status" value="1"/>
</dbReference>
<dbReference type="PANTHER" id="PTHR32125:SF4">
    <property type="entry name" value="2-C-METHYL-D-ERYTHRITOL 4-PHOSPHATE CYTIDYLYLTRANSFERASE, CHLOROPLASTIC"/>
    <property type="match status" value="1"/>
</dbReference>
<dbReference type="InterPro" id="IPR001228">
    <property type="entry name" value="IspD"/>
</dbReference>
<dbReference type="InterPro" id="IPR034683">
    <property type="entry name" value="IspD/TarI"/>
</dbReference>
<dbReference type="GO" id="GO:0050518">
    <property type="term" value="F:2-C-methyl-D-erythritol 4-phosphate cytidylyltransferase activity"/>
    <property type="evidence" value="ECO:0007669"/>
    <property type="project" value="UniProtKB-EC"/>
</dbReference>
<comment type="similarity">
    <text evidence="3 7">Belongs to the IspD/TarI cytidylyltransferase family. IspD subfamily.</text>
</comment>
<dbReference type="InterPro" id="IPR050088">
    <property type="entry name" value="IspD/TarI_cytidylyltransf_bact"/>
</dbReference>
<evidence type="ECO:0000256" key="1">
    <source>
        <dbReference type="ARBA" id="ARBA00001282"/>
    </source>
</evidence>
<comment type="catalytic activity">
    <reaction evidence="1 7">
        <text>2-C-methyl-D-erythritol 4-phosphate + CTP + H(+) = 4-CDP-2-C-methyl-D-erythritol + diphosphate</text>
        <dbReference type="Rhea" id="RHEA:13429"/>
        <dbReference type="ChEBI" id="CHEBI:15378"/>
        <dbReference type="ChEBI" id="CHEBI:33019"/>
        <dbReference type="ChEBI" id="CHEBI:37563"/>
        <dbReference type="ChEBI" id="CHEBI:57823"/>
        <dbReference type="ChEBI" id="CHEBI:58262"/>
        <dbReference type="EC" id="2.7.7.60"/>
    </reaction>
</comment>
<accession>A0ABV9NNM4</accession>
<feature type="site" description="Positions MEP for the nucleophilic attack" evidence="7">
    <location>
        <position position="210"/>
    </location>
</feature>
<keyword evidence="6 7" id="KW-0414">Isoprene biosynthesis</keyword>
<keyword evidence="4 7" id="KW-0808">Transferase</keyword>
<comment type="caution">
    <text evidence="9">The sequence shown here is derived from an EMBL/GenBank/DDBJ whole genome shotgun (WGS) entry which is preliminary data.</text>
</comment>
<dbReference type="InterPro" id="IPR018294">
    <property type="entry name" value="ISPD_synthase_CS"/>
</dbReference>
<reference evidence="10" key="1">
    <citation type="journal article" date="2019" name="Int. J. Syst. Evol. Microbiol.">
        <title>The Global Catalogue of Microorganisms (GCM) 10K type strain sequencing project: providing services to taxonomists for standard genome sequencing and annotation.</title>
        <authorList>
            <consortium name="The Broad Institute Genomics Platform"/>
            <consortium name="The Broad Institute Genome Sequencing Center for Infectious Disease"/>
            <person name="Wu L."/>
            <person name="Ma J."/>
        </authorList>
    </citation>
    <scope>NUCLEOTIDE SEQUENCE [LARGE SCALE GENOMIC DNA]</scope>
    <source>
        <strain evidence="10">CGMCC 1.13574</strain>
    </source>
</reference>
<organism evidence="9 10">
    <name type="scientific">Coralloluteibacterium thermophilum</name>
    <dbReference type="NCBI Taxonomy" id="2707049"/>
    <lineage>
        <taxon>Bacteria</taxon>
        <taxon>Pseudomonadati</taxon>
        <taxon>Pseudomonadota</taxon>
        <taxon>Gammaproteobacteria</taxon>
        <taxon>Lysobacterales</taxon>
        <taxon>Lysobacteraceae</taxon>
        <taxon>Coralloluteibacterium</taxon>
    </lineage>
</organism>
<feature type="site" description="Transition state stabilizer" evidence="7">
    <location>
        <position position="21"/>
    </location>
</feature>
<sequence length="253" mass="26821">MTWVVVPAAGRGRRFGGERPKQYAPLAGRSVIECTLARVLAHPRVHAAMVVLAPDDAYWPGLREVAGKPVFTCWGGDERADSVLAGLQALPDSVIEDDPVLVHDAARPCVRVADIDRLLELGRRHAVGGLLAAPVRDTLKRADARGGVAATAPRDGLWRAFTPQLFRRGGLTRALQAAVRAGVAVTDEAMAMERLGLAPLLVEGAEDNIKVTTPADLAFAEFVLGRSREPGSGNGDLQVVPASHPLPPFEASS</sequence>
<gene>
    <name evidence="7 9" type="primary">ispD</name>
    <name evidence="9" type="ORF">ACFO3Q_11225</name>
</gene>
<dbReference type="Gene3D" id="3.90.550.10">
    <property type="entry name" value="Spore Coat Polysaccharide Biosynthesis Protein SpsA, Chain A"/>
    <property type="match status" value="1"/>
</dbReference>
<evidence type="ECO:0000313" key="10">
    <source>
        <dbReference type="Proteomes" id="UP001595892"/>
    </source>
</evidence>
<proteinExistence type="inferred from homology"/>
<evidence type="ECO:0000256" key="4">
    <source>
        <dbReference type="ARBA" id="ARBA00022679"/>
    </source>
</evidence>